<comment type="caution">
    <text evidence="8">The sequence shown here is derived from an EMBL/GenBank/DDBJ whole genome shotgun (WGS) entry which is preliminary data.</text>
</comment>
<evidence type="ECO:0000256" key="1">
    <source>
        <dbReference type="ARBA" id="ARBA00004141"/>
    </source>
</evidence>
<evidence type="ECO:0000256" key="6">
    <source>
        <dbReference type="RuleBase" id="RU003943"/>
    </source>
</evidence>
<dbReference type="eggNOG" id="COG1108">
    <property type="taxonomic scope" value="Bacteria"/>
</dbReference>
<evidence type="ECO:0000256" key="3">
    <source>
        <dbReference type="ARBA" id="ARBA00022692"/>
    </source>
</evidence>
<dbReference type="RefSeq" id="WP_006035618.1">
    <property type="nucleotide sequence ID" value="NZ_AAQJ02000001.1"/>
</dbReference>
<dbReference type="InterPro" id="IPR001626">
    <property type="entry name" value="ABC_TroCD"/>
</dbReference>
<dbReference type="InterPro" id="IPR037294">
    <property type="entry name" value="ABC_BtuC-like"/>
</dbReference>
<keyword evidence="6" id="KW-0813">Transport</keyword>
<evidence type="ECO:0000256" key="4">
    <source>
        <dbReference type="ARBA" id="ARBA00022989"/>
    </source>
</evidence>
<dbReference type="Pfam" id="PF00950">
    <property type="entry name" value="ABC-3"/>
    <property type="match status" value="1"/>
</dbReference>
<keyword evidence="5 7" id="KW-0472">Membrane</keyword>
<sequence>MSTIVDPTLIISLFDYYFLRNALIAGTIAAVLAGFVGYFMLIRKLAFAGHALGHIGFAGATGAGLVGLTPVMGQLFLTVFAAIGMGCLGHRVNKSDITIGVILALSLGLGVLFLHLYTQYAVQAMTILFGNLLGVSSHLINMMLIDSILSLCALSIIARPLLFSSLEPELAEAKGVSLSFISIVFMIIVAVAVTVTSQVVGVLLVFTLLIGPAASALNWTQCVASGLFLTVVLGVLMVWFGILLAFVTDWPIPFWISALTAFNYFLSFLGKKNRS</sequence>
<dbReference type="GO" id="GO:0055085">
    <property type="term" value="P:transmembrane transport"/>
    <property type="evidence" value="ECO:0007669"/>
    <property type="project" value="InterPro"/>
</dbReference>
<keyword evidence="9" id="KW-1185">Reference proteome</keyword>
<feature type="transmembrane region" description="Helical" evidence="7">
    <location>
        <begin position="97"/>
        <end position="118"/>
    </location>
</feature>
<feature type="transmembrane region" description="Helical" evidence="7">
    <location>
        <begin position="45"/>
        <end position="65"/>
    </location>
</feature>
<organism evidence="8 9">
    <name type="scientific">Rickettsiella grylli</name>
    <dbReference type="NCBI Taxonomy" id="59196"/>
    <lineage>
        <taxon>Bacteria</taxon>
        <taxon>Pseudomonadati</taxon>
        <taxon>Pseudomonadota</taxon>
        <taxon>Gammaproteobacteria</taxon>
        <taxon>Legionellales</taxon>
        <taxon>Coxiellaceae</taxon>
        <taxon>Rickettsiella</taxon>
    </lineage>
</organism>
<dbReference type="Gene3D" id="1.10.3470.10">
    <property type="entry name" value="ABC transporter involved in vitamin B12 uptake, BtuC"/>
    <property type="match status" value="1"/>
</dbReference>
<feature type="transmembrane region" description="Helical" evidence="7">
    <location>
        <begin position="226"/>
        <end position="246"/>
    </location>
</feature>
<dbReference type="Proteomes" id="UP000054075">
    <property type="component" value="Unassembled WGS sequence"/>
</dbReference>
<reference evidence="8" key="1">
    <citation type="submission" date="2006-04" db="EMBL/GenBank/DDBJ databases">
        <authorList>
            <person name="Seshadri R."/>
            <person name="Federici B.A."/>
        </authorList>
    </citation>
    <scope>NUCLEOTIDE SEQUENCE [LARGE SCALE GENOMIC DNA]</scope>
</reference>
<name>A8PL49_9COXI</name>
<comment type="similarity">
    <text evidence="2 6">Belongs to the ABC-3 integral membrane protein family.</text>
</comment>
<dbReference type="PANTHER" id="PTHR30477:SF19">
    <property type="entry name" value="METAL ABC TRANSPORTER PERMEASE"/>
    <property type="match status" value="1"/>
</dbReference>
<keyword evidence="4 7" id="KW-1133">Transmembrane helix</keyword>
<evidence type="ECO:0000313" key="9">
    <source>
        <dbReference type="Proteomes" id="UP000054075"/>
    </source>
</evidence>
<feature type="transmembrane region" description="Helical" evidence="7">
    <location>
        <begin position="199"/>
        <end position="219"/>
    </location>
</feature>
<dbReference type="AlphaFoldDB" id="A8PL49"/>
<evidence type="ECO:0000256" key="5">
    <source>
        <dbReference type="ARBA" id="ARBA00023136"/>
    </source>
</evidence>
<comment type="subcellular location">
    <subcellularLocation>
        <location evidence="6">Cell membrane</location>
        <topology evidence="6">Multi-pass membrane protein</topology>
    </subcellularLocation>
    <subcellularLocation>
        <location evidence="1">Membrane</location>
        <topology evidence="1">Multi-pass membrane protein</topology>
    </subcellularLocation>
</comment>
<dbReference type="EMBL" id="AAQJ02000001">
    <property type="protein sequence ID" value="EDP46644.1"/>
    <property type="molecule type" value="Genomic_DNA"/>
</dbReference>
<accession>A8PL49</accession>
<feature type="transmembrane region" description="Helical" evidence="7">
    <location>
        <begin position="138"/>
        <end position="163"/>
    </location>
</feature>
<proteinExistence type="inferred from homology"/>
<protein>
    <submittedName>
        <fullName evidence="8">ABC Mn2+/Zn2+ transporter, inner membrane subunit</fullName>
    </submittedName>
</protein>
<dbReference type="GO" id="GO:0010043">
    <property type="term" value="P:response to zinc ion"/>
    <property type="evidence" value="ECO:0007669"/>
    <property type="project" value="TreeGrafter"/>
</dbReference>
<feature type="transmembrane region" description="Helical" evidence="7">
    <location>
        <begin position="252"/>
        <end position="270"/>
    </location>
</feature>
<dbReference type="GO" id="GO:0043190">
    <property type="term" value="C:ATP-binding cassette (ABC) transporter complex"/>
    <property type="evidence" value="ECO:0007669"/>
    <property type="project" value="InterPro"/>
</dbReference>
<gene>
    <name evidence="8" type="ORF">RICGR_0354</name>
</gene>
<evidence type="ECO:0000256" key="2">
    <source>
        <dbReference type="ARBA" id="ARBA00008034"/>
    </source>
</evidence>
<evidence type="ECO:0000256" key="7">
    <source>
        <dbReference type="SAM" id="Phobius"/>
    </source>
</evidence>
<feature type="transmembrane region" description="Helical" evidence="7">
    <location>
        <begin position="175"/>
        <end position="193"/>
    </location>
</feature>
<keyword evidence="3 6" id="KW-0812">Transmembrane</keyword>
<dbReference type="STRING" id="59196.RICGR_0354"/>
<evidence type="ECO:0000313" key="8">
    <source>
        <dbReference type="EMBL" id="EDP46644.1"/>
    </source>
</evidence>
<dbReference type="PANTHER" id="PTHR30477">
    <property type="entry name" value="ABC-TRANSPORTER METAL-BINDING PROTEIN"/>
    <property type="match status" value="1"/>
</dbReference>
<reference evidence="8" key="2">
    <citation type="submission" date="2007-10" db="EMBL/GenBank/DDBJ databases">
        <authorList>
            <person name="Myers G.S."/>
        </authorList>
    </citation>
    <scope>NUCLEOTIDE SEQUENCE [LARGE SCALE GENOMIC DNA]</scope>
</reference>
<feature type="transmembrane region" description="Helical" evidence="7">
    <location>
        <begin position="71"/>
        <end position="90"/>
    </location>
</feature>
<dbReference type="OrthoDB" id="2375762at2"/>
<dbReference type="SUPFAM" id="SSF81345">
    <property type="entry name" value="ABC transporter involved in vitamin B12 uptake, BtuC"/>
    <property type="match status" value="1"/>
</dbReference>
<feature type="transmembrane region" description="Helical" evidence="7">
    <location>
        <begin position="17"/>
        <end position="38"/>
    </location>
</feature>